<comment type="caution">
    <text evidence="1">The sequence shown here is derived from an EMBL/GenBank/DDBJ whole genome shotgun (WGS) entry which is preliminary data.</text>
</comment>
<accession>A0AA39LQP9</accession>
<organism evidence="1 2">
    <name type="scientific">Steinernema hermaphroditum</name>
    <dbReference type="NCBI Taxonomy" id="289476"/>
    <lineage>
        <taxon>Eukaryota</taxon>
        <taxon>Metazoa</taxon>
        <taxon>Ecdysozoa</taxon>
        <taxon>Nematoda</taxon>
        <taxon>Chromadorea</taxon>
        <taxon>Rhabditida</taxon>
        <taxon>Tylenchina</taxon>
        <taxon>Panagrolaimomorpha</taxon>
        <taxon>Strongyloidoidea</taxon>
        <taxon>Steinernematidae</taxon>
        <taxon>Steinernema</taxon>
    </lineage>
</organism>
<gene>
    <name evidence="1" type="ORF">QR680_018673</name>
</gene>
<evidence type="ECO:0000313" key="1">
    <source>
        <dbReference type="EMBL" id="KAK0406591.1"/>
    </source>
</evidence>
<name>A0AA39LQP9_9BILA</name>
<dbReference type="Proteomes" id="UP001175271">
    <property type="component" value="Unassembled WGS sequence"/>
</dbReference>
<reference evidence="1" key="1">
    <citation type="submission" date="2023-06" db="EMBL/GenBank/DDBJ databases">
        <title>Genomic analysis of the entomopathogenic nematode Steinernema hermaphroditum.</title>
        <authorList>
            <person name="Schwarz E.M."/>
            <person name="Heppert J.K."/>
            <person name="Baniya A."/>
            <person name="Schwartz H.T."/>
            <person name="Tan C.-H."/>
            <person name="Antoshechkin I."/>
            <person name="Sternberg P.W."/>
            <person name="Goodrich-Blair H."/>
            <person name="Dillman A.R."/>
        </authorList>
    </citation>
    <scope>NUCLEOTIDE SEQUENCE</scope>
    <source>
        <strain evidence="1">PS9179</strain>
        <tissue evidence="1">Whole animal</tissue>
    </source>
</reference>
<evidence type="ECO:0000313" key="2">
    <source>
        <dbReference type="Proteomes" id="UP001175271"/>
    </source>
</evidence>
<dbReference type="EMBL" id="JAUCMV010000004">
    <property type="protein sequence ID" value="KAK0406591.1"/>
    <property type="molecule type" value="Genomic_DNA"/>
</dbReference>
<proteinExistence type="predicted"/>
<dbReference type="AlphaFoldDB" id="A0AA39LQP9"/>
<protein>
    <submittedName>
        <fullName evidence="1">Uncharacterized protein</fullName>
    </submittedName>
</protein>
<sequence>MHHQHRPCSPPPPSPPVHCRRKSSVFAAGGRRRASSTSPFPRYGYRNCATDTHRIYAFQEPRALPSGYVLLNGHQHGGGGAGLSEQLEAGFEYVHQTGQKVMQVLFCGNIIRMCFCWELWENLHDCIGYIRATSFISF</sequence>
<keyword evidence="2" id="KW-1185">Reference proteome</keyword>